<organism evidence="2 3">
    <name type="scientific">Actinoallomurus iriomotensis</name>
    <dbReference type="NCBI Taxonomy" id="478107"/>
    <lineage>
        <taxon>Bacteria</taxon>
        <taxon>Bacillati</taxon>
        <taxon>Actinomycetota</taxon>
        <taxon>Actinomycetes</taxon>
        <taxon>Streptosporangiales</taxon>
        <taxon>Thermomonosporaceae</taxon>
        <taxon>Actinoallomurus</taxon>
    </lineage>
</organism>
<accession>A0A9W6RJ62</accession>
<proteinExistence type="predicted"/>
<keyword evidence="1" id="KW-1133">Transmembrane helix</keyword>
<name>A0A9W6RJ62_9ACTN</name>
<keyword evidence="1" id="KW-0812">Transmembrane</keyword>
<feature type="transmembrane region" description="Helical" evidence="1">
    <location>
        <begin position="7"/>
        <end position="26"/>
    </location>
</feature>
<gene>
    <name evidence="2" type="ORF">Airi01_032690</name>
</gene>
<sequence>MTKLLPRFSLGVIGLVVLAVGVIKVVGVTGTASAIALLSAGVLLLISPFVIDRIERFSVTTQGVEFRLTQEISDLGAEKTAMILERTDLARYADSYTLIHDELSDEKHKAAKVYLLDLLVERSASIARRQKFDATEVRNLFRAGTPMMRVLTLGLMEGDPSLADGPTILSAIIDFRTKNEQYHGLQLAPLCWRMLTGSERRAIHHAVADDTDIPPDSDRRLLANKVLSLPLSEPR</sequence>
<dbReference type="EMBL" id="BSTJ01000003">
    <property type="protein sequence ID" value="GLY75002.1"/>
    <property type="molecule type" value="Genomic_DNA"/>
</dbReference>
<evidence type="ECO:0000313" key="3">
    <source>
        <dbReference type="Proteomes" id="UP001165135"/>
    </source>
</evidence>
<dbReference type="Proteomes" id="UP001165135">
    <property type="component" value="Unassembled WGS sequence"/>
</dbReference>
<protein>
    <submittedName>
        <fullName evidence="2">Uncharacterized protein</fullName>
    </submittedName>
</protein>
<evidence type="ECO:0000313" key="2">
    <source>
        <dbReference type="EMBL" id="GLY75002.1"/>
    </source>
</evidence>
<reference evidence="2" key="1">
    <citation type="submission" date="2023-03" db="EMBL/GenBank/DDBJ databases">
        <title>Actinoallomurus iriomotensis NBRC 103681.</title>
        <authorList>
            <person name="Ichikawa N."/>
            <person name="Sato H."/>
            <person name="Tonouchi N."/>
        </authorList>
    </citation>
    <scope>NUCLEOTIDE SEQUENCE</scope>
    <source>
        <strain evidence="2">NBRC 103681</strain>
    </source>
</reference>
<comment type="caution">
    <text evidence="2">The sequence shown here is derived from an EMBL/GenBank/DDBJ whole genome shotgun (WGS) entry which is preliminary data.</text>
</comment>
<dbReference type="AlphaFoldDB" id="A0A9W6RJ62"/>
<dbReference type="RefSeq" id="WP_285621404.1">
    <property type="nucleotide sequence ID" value="NZ_BSTJ01000003.1"/>
</dbReference>
<feature type="transmembrane region" description="Helical" evidence="1">
    <location>
        <begin position="32"/>
        <end position="51"/>
    </location>
</feature>
<evidence type="ECO:0000256" key="1">
    <source>
        <dbReference type="SAM" id="Phobius"/>
    </source>
</evidence>
<keyword evidence="1" id="KW-0472">Membrane</keyword>